<dbReference type="SUPFAM" id="SSF69618">
    <property type="entry name" value="HemD-like"/>
    <property type="match status" value="1"/>
</dbReference>
<comment type="pathway">
    <text evidence="8">Porphyrin-containing compound metabolism; siroheme biosynthesis; precorrin-2 from uroporphyrinogen III: step 1/1.</text>
</comment>
<dbReference type="AlphaFoldDB" id="E8R5A9"/>
<dbReference type="Pfam" id="PF02602">
    <property type="entry name" value="HEM4"/>
    <property type="match status" value="1"/>
</dbReference>
<dbReference type="PANTHER" id="PTHR45790:SF3">
    <property type="entry name" value="S-ADENOSYL-L-METHIONINE-DEPENDENT UROPORPHYRINOGEN III METHYLTRANSFERASE, CHLOROPLASTIC"/>
    <property type="match status" value="1"/>
</dbReference>
<dbReference type="GO" id="GO:0009236">
    <property type="term" value="P:cobalamin biosynthetic process"/>
    <property type="evidence" value="ECO:0007669"/>
    <property type="project" value="UniProtKB-KW"/>
</dbReference>
<evidence type="ECO:0000259" key="11">
    <source>
        <dbReference type="Pfam" id="PF00590"/>
    </source>
</evidence>
<dbReference type="NCBIfam" id="TIGR01469">
    <property type="entry name" value="cobA_cysG_Cterm"/>
    <property type="match status" value="1"/>
</dbReference>
<gene>
    <name evidence="13" type="ordered locus">Isop_3300</name>
</gene>
<dbReference type="CDD" id="cd11642">
    <property type="entry name" value="SUMT"/>
    <property type="match status" value="1"/>
</dbReference>
<keyword evidence="6" id="KW-0949">S-adenosyl-L-methionine</keyword>
<evidence type="ECO:0000256" key="5">
    <source>
        <dbReference type="ARBA" id="ARBA00022679"/>
    </source>
</evidence>
<dbReference type="InterPro" id="IPR036108">
    <property type="entry name" value="4pyrrol_syn_uPrphyn_synt_sf"/>
</dbReference>
<dbReference type="GO" id="GO:0004851">
    <property type="term" value="F:uroporphyrin-III C-methyltransferase activity"/>
    <property type="evidence" value="ECO:0007669"/>
    <property type="project" value="UniProtKB-EC"/>
</dbReference>
<dbReference type="GO" id="GO:0019354">
    <property type="term" value="P:siroheme biosynthetic process"/>
    <property type="evidence" value="ECO:0007669"/>
    <property type="project" value="InterPro"/>
</dbReference>
<dbReference type="InParanoid" id="E8R5A9"/>
<dbReference type="InterPro" id="IPR000878">
    <property type="entry name" value="4pyrrol_Mease"/>
</dbReference>
<dbReference type="GO" id="GO:0032259">
    <property type="term" value="P:methylation"/>
    <property type="evidence" value="ECO:0007669"/>
    <property type="project" value="UniProtKB-KW"/>
</dbReference>
<dbReference type="PROSITE" id="PS00840">
    <property type="entry name" value="SUMT_2"/>
    <property type="match status" value="1"/>
</dbReference>
<feature type="domain" description="Tetrapyrrole biosynthesis uroporphyrinogen III synthase" evidence="12">
    <location>
        <begin position="283"/>
        <end position="516"/>
    </location>
</feature>
<dbReference type="CDD" id="cd06578">
    <property type="entry name" value="HemD"/>
    <property type="match status" value="1"/>
</dbReference>
<dbReference type="InterPro" id="IPR003754">
    <property type="entry name" value="4pyrrol_synth_uPrphyn_synth"/>
</dbReference>
<evidence type="ECO:0000313" key="13">
    <source>
        <dbReference type="EMBL" id="ADV63862.1"/>
    </source>
</evidence>
<name>E8R5A9_ISOPI</name>
<dbReference type="EMBL" id="CP002353">
    <property type="protein sequence ID" value="ADV63862.1"/>
    <property type="molecule type" value="Genomic_DNA"/>
</dbReference>
<keyword evidence="7" id="KW-0627">Porphyrin biosynthesis</keyword>
<dbReference type="SUPFAM" id="SSF53790">
    <property type="entry name" value="Tetrapyrrole methylase"/>
    <property type="match status" value="1"/>
</dbReference>
<dbReference type="InterPro" id="IPR014776">
    <property type="entry name" value="4pyrrole_Mease_sub2"/>
</dbReference>
<dbReference type="PROSITE" id="PS00839">
    <property type="entry name" value="SUMT_1"/>
    <property type="match status" value="1"/>
</dbReference>
<comment type="pathway">
    <text evidence="9">Cofactor biosynthesis; adenosylcobalamin biosynthesis; precorrin-2 from uroporphyrinogen III: step 1/1.</text>
</comment>
<dbReference type="PANTHER" id="PTHR45790">
    <property type="entry name" value="SIROHEME SYNTHASE-RELATED"/>
    <property type="match status" value="1"/>
</dbReference>
<dbReference type="Gene3D" id="3.40.1010.10">
    <property type="entry name" value="Cobalt-precorrin-4 Transmethylase, Domain 1"/>
    <property type="match status" value="1"/>
</dbReference>
<dbReference type="InterPro" id="IPR006366">
    <property type="entry name" value="CobA/CysG_C"/>
</dbReference>
<evidence type="ECO:0000256" key="7">
    <source>
        <dbReference type="ARBA" id="ARBA00023244"/>
    </source>
</evidence>
<reference key="1">
    <citation type="submission" date="2010-11" db="EMBL/GenBank/DDBJ databases">
        <title>The complete sequence of chromosome of Isophaera pallida ATCC 43644.</title>
        <authorList>
            <consortium name="US DOE Joint Genome Institute (JGI-PGF)"/>
            <person name="Lucas S."/>
            <person name="Copeland A."/>
            <person name="Lapidus A."/>
            <person name="Bruce D."/>
            <person name="Goodwin L."/>
            <person name="Pitluck S."/>
            <person name="Kyrpides N."/>
            <person name="Mavromatis K."/>
            <person name="Pagani I."/>
            <person name="Ivanova N."/>
            <person name="Saunders E."/>
            <person name="Brettin T."/>
            <person name="Detter J.C."/>
            <person name="Han C."/>
            <person name="Tapia R."/>
            <person name="Land M."/>
            <person name="Hauser L."/>
            <person name="Markowitz V."/>
            <person name="Cheng J.-F."/>
            <person name="Hugenholtz P."/>
            <person name="Woyke T."/>
            <person name="Wu D."/>
            <person name="Eisen J.A."/>
        </authorList>
    </citation>
    <scope>NUCLEOTIDE SEQUENCE</scope>
    <source>
        <strain>ATCC 43644</strain>
    </source>
</reference>
<evidence type="ECO:0000256" key="6">
    <source>
        <dbReference type="ARBA" id="ARBA00022691"/>
    </source>
</evidence>
<dbReference type="HOGENOM" id="CLU_011276_6_0_0"/>
<dbReference type="KEGG" id="ipa:Isop_3300"/>
<keyword evidence="5 10" id="KW-0808">Transferase</keyword>
<dbReference type="Gene3D" id="3.30.950.10">
    <property type="entry name" value="Methyltransferase, Cobalt-precorrin-4 Transmethylase, Domain 2"/>
    <property type="match status" value="1"/>
</dbReference>
<dbReference type="STRING" id="575540.Isop_3300"/>
<evidence type="ECO:0000259" key="12">
    <source>
        <dbReference type="Pfam" id="PF02602"/>
    </source>
</evidence>
<comment type="similarity">
    <text evidence="1 10">Belongs to the precorrin methyltransferase family.</text>
</comment>
<evidence type="ECO:0000313" key="14">
    <source>
        <dbReference type="Proteomes" id="UP000008631"/>
    </source>
</evidence>
<evidence type="ECO:0000256" key="9">
    <source>
        <dbReference type="ARBA" id="ARBA00060548"/>
    </source>
</evidence>
<dbReference type="NCBIfam" id="NF004790">
    <property type="entry name" value="PRK06136.1"/>
    <property type="match status" value="1"/>
</dbReference>
<dbReference type="Gene3D" id="3.40.50.10090">
    <property type="match status" value="2"/>
</dbReference>
<keyword evidence="14" id="KW-1185">Reference proteome</keyword>
<dbReference type="RefSeq" id="WP_013566150.1">
    <property type="nucleotide sequence ID" value="NC_014962.1"/>
</dbReference>
<dbReference type="InterPro" id="IPR035996">
    <property type="entry name" value="4pyrrol_Methylase_sf"/>
</dbReference>
<dbReference type="EC" id="2.1.1.107" evidence="2"/>
<dbReference type="eggNOG" id="COG0007">
    <property type="taxonomic scope" value="Bacteria"/>
</dbReference>
<dbReference type="InterPro" id="IPR003043">
    <property type="entry name" value="Uropor_MeTrfase_CS"/>
</dbReference>
<proteinExistence type="inferred from homology"/>
<keyword evidence="4 10" id="KW-0489">Methyltransferase</keyword>
<dbReference type="OrthoDB" id="9815856at2"/>
<dbReference type="Pfam" id="PF00590">
    <property type="entry name" value="TP_methylase"/>
    <property type="match status" value="1"/>
</dbReference>
<evidence type="ECO:0000256" key="3">
    <source>
        <dbReference type="ARBA" id="ARBA00022573"/>
    </source>
</evidence>
<organism evidence="13 14">
    <name type="scientific">Isosphaera pallida (strain ATCC 43644 / DSM 9630 / IS1B)</name>
    <dbReference type="NCBI Taxonomy" id="575540"/>
    <lineage>
        <taxon>Bacteria</taxon>
        <taxon>Pseudomonadati</taxon>
        <taxon>Planctomycetota</taxon>
        <taxon>Planctomycetia</taxon>
        <taxon>Isosphaerales</taxon>
        <taxon>Isosphaeraceae</taxon>
        <taxon>Isosphaera</taxon>
    </lineage>
</organism>
<reference evidence="13 14" key="2">
    <citation type="journal article" date="2011" name="Stand. Genomic Sci.">
        <title>Complete genome sequence of Isosphaera pallida type strain (IS1B).</title>
        <authorList>
            <consortium name="US DOE Joint Genome Institute (JGI-PGF)"/>
            <person name="Goker M."/>
            <person name="Cleland D."/>
            <person name="Saunders E."/>
            <person name="Lapidus A."/>
            <person name="Nolan M."/>
            <person name="Lucas S."/>
            <person name="Hammon N."/>
            <person name="Deshpande S."/>
            <person name="Cheng J.F."/>
            <person name="Tapia R."/>
            <person name="Han C."/>
            <person name="Goodwin L."/>
            <person name="Pitluck S."/>
            <person name="Liolios K."/>
            <person name="Pagani I."/>
            <person name="Ivanova N."/>
            <person name="Mavromatis K."/>
            <person name="Pati A."/>
            <person name="Chen A."/>
            <person name="Palaniappan K."/>
            <person name="Land M."/>
            <person name="Hauser L."/>
            <person name="Chang Y.J."/>
            <person name="Jeffries C.D."/>
            <person name="Detter J.C."/>
            <person name="Beck B."/>
            <person name="Woyke T."/>
            <person name="Bristow J."/>
            <person name="Eisen J.A."/>
            <person name="Markowitz V."/>
            <person name="Hugenholtz P."/>
            <person name="Kyrpides N.C."/>
            <person name="Klenk H.P."/>
        </authorList>
    </citation>
    <scope>NUCLEOTIDE SEQUENCE [LARGE SCALE GENOMIC DNA]</scope>
    <source>
        <strain evidence="14">ATCC 43644 / DSM 9630 / IS1B</strain>
    </source>
</reference>
<dbReference type="InterPro" id="IPR050161">
    <property type="entry name" value="Siro_Cobalamin_biosynth"/>
</dbReference>
<dbReference type="GO" id="GO:0004852">
    <property type="term" value="F:uroporphyrinogen-III synthase activity"/>
    <property type="evidence" value="ECO:0007669"/>
    <property type="project" value="InterPro"/>
</dbReference>
<sequence length="530" mass="56349">MSGSPCKKADAPVDSARPPVLVHLVGAGPGDPGLLTLKGAEALRNAEVVLYDHLAHPRLLDLAPPSAIRINAGKRVGHYAMQQEAIEAALIEHARAGRRVVRLKGGDPYVFGRGAEEAQALFAAGIPFAVVPGVTAGLGATSYAGLTATHRQFASAVAFVTGHEPPWASPLDWPILARFPGTLVIYMGSSHLEAIRDVLIAHGKPPETPAAAVQAGALPRQRVVQGRLADLPELFRAAGLGAPCLFVVGDVVGLREALAWYERLPLFGRRVVVTRPRADLAEASASLESLGAEAIAAPMVELGPVEPGPDRDRLDDALRRLAGGGFDWLVLTSANGVRFLVERLDQLGLDLRALGRVRLAAIGQATARTLGEYYLRPDIAPESARSEEFAQALRPQVAGCAVLLTRADRGRSLLPDQLAEVARVVENVWVYRHRDAEALPPGLAARLETAEVDWVTLTSPATARRFFELVPPTARVHLGRTIRLAAISPLTAQACRDLGCEVAAVAEPFTWDGLIQAIIAAERKATAPSD</sequence>
<dbReference type="Proteomes" id="UP000008631">
    <property type="component" value="Chromosome"/>
</dbReference>
<protein>
    <recommendedName>
        <fullName evidence="2">uroporphyrinogen-III C-methyltransferase</fullName>
        <ecNumber evidence="2">2.1.1.107</ecNumber>
    </recommendedName>
</protein>
<dbReference type="InterPro" id="IPR014777">
    <property type="entry name" value="4pyrrole_Mease_sub1"/>
</dbReference>
<keyword evidence="3" id="KW-0169">Cobalamin biosynthesis</keyword>
<dbReference type="eggNOG" id="COG1587">
    <property type="taxonomic scope" value="Bacteria"/>
</dbReference>
<feature type="domain" description="Tetrapyrrole methylase" evidence="11">
    <location>
        <begin position="22"/>
        <end position="231"/>
    </location>
</feature>
<evidence type="ECO:0000256" key="1">
    <source>
        <dbReference type="ARBA" id="ARBA00005879"/>
    </source>
</evidence>
<dbReference type="FunFam" id="3.40.1010.10:FF:000001">
    <property type="entry name" value="Siroheme synthase"/>
    <property type="match status" value="1"/>
</dbReference>
<evidence type="ECO:0000256" key="2">
    <source>
        <dbReference type="ARBA" id="ARBA00012162"/>
    </source>
</evidence>
<evidence type="ECO:0000256" key="8">
    <source>
        <dbReference type="ARBA" id="ARBA00025705"/>
    </source>
</evidence>
<evidence type="ECO:0000256" key="10">
    <source>
        <dbReference type="RuleBase" id="RU003960"/>
    </source>
</evidence>
<accession>E8R5A9</accession>
<dbReference type="FunFam" id="3.30.950.10:FF:000001">
    <property type="entry name" value="Siroheme synthase"/>
    <property type="match status" value="1"/>
</dbReference>
<evidence type="ECO:0000256" key="4">
    <source>
        <dbReference type="ARBA" id="ARBA00022603"/>
    </source>
</evidence>